<dbReference type="Gene3D" id="3.65.10.20">
    <property type="entry name" value="RNA 3'-terminal phosphate cyclase domain"/>
    <property type="match status" value="1"/>
</dbReference>
<dbReference type="EMBL" id="CASHTH010003018">
    <property type="protein sequence ID" value="CAI8038957.1"/>
    <property type="molecule type" value="Genomic_DNA"/>
</dbReference>
<protein>
    <recommendedName>
        <fullName evidence="1">RNA 3'-terminal phosphate cyclase</fullName>
    </recommendedName>
</protein>
<feature type="compositionally biased region" description="Basic and acidic residues" evidence="2">
    <location>
        <begin position="125"/>
        <end position="137"/>
    </location>
</feature>
<dbReference type="PROSITE" id="PS01287">
    <property type="entry name" value="RTC"/>
    <property type="match status" value="1"/>
</dbReference>
<proteinExistence type="predicted"/>
<dbReference type="InterPro" id="IPR013792">
    <property type="entry name" value="RNA3'P_cycl/enolpyr_Trfase_a/b"/>
</dbReference>
<dbReference type="InterPro" id="IPR037136">
    <property type="entry name" value="RNA3'_phos_cyclase_dom_sf"/>
</dbReference>
<dbReference type="InterPro" id="IPR000228">
    <property type="entry name" value="RNA3'_term_phos_cyc"/>
</dbReference>
<sequence length="431" mass="45632">MHKTLQEAACRTIRAQSSGGASGKVRRLNSGSRSSVMATSDGGGGERGRRKRRAWRQPRHEPGSPPVATSVTATTTEPRASASRAVDTASTIVGSAARTAATDTSQSLASGARSPCSLTAGETKGLTKEEERQRDDGAAQLLPEPSNAGGERLQDSVVEIDGSAMEGGGQVLRNVVTLGCLVRRAVRVIRVRGGRSKPGLRPQHLAGLRLIGQLCGGKLAGDDVNSTRVEFWPGSVRNGDYSADTQTAGSVTVKKTEEFFAKRQKFMSRSTTLLLQVSLPCLLFAPPTSSSTLTLRGGTNADMAPPIDYITKVFKPTVGKFGITFDCKLKKRGFYPRGGGEVVVKPHPLVNITPATITEPGQVVSVSIHSFVAGTAPEKIAQQMAQAARQQVAKQLPGVAIETKVVCETANTAFGNGLWHYVRKETSVDNN</sequence>
<feature type="compositionally biased region" description="Basic residues" evidence="2">
    <location>
        <begin position="48"/>
        <end position="57"/>
    </location>
</feature>
<reference evidence="4" key="1">
    <citation type="submission" date="2023-03" db="EMBL/GenBank/DDBJ databases">
        <authorList>
            <person name="Steffen K."/>
            <person name="Cardenas P."/>
        </authorList>
    </citation>
    <scope>NUCLEOTIDE SEQUENCE</scope>
</reference>
<dbReference type="PANTHER" id="PTHR11096">
    <property type="entry name" value="RNA 3' TERMINAL PHOSPHATE CYCLASE"/>
    <property type="match status" value="1"/>
</dbReference>
<comment type="caution">
    <text evidence="4">The sequence shown here is derived from an EMBL/GenBank/DDBJ whole genome shotgun (WGS) entry which is preliminary data.</text>
</comment>
<evidence type="ECO:0000259" key="3">
    <source>
        <dbReference type="Pfam" id="PF01137"/>
    </source>
</evidence>
<evidence type="ECO:0000256" key="1">
    <source>
        <dbReference type="ARBA" id="ARBA00021428"/>
    </source>
</evidence>
<evidence type="ECO:0000313" key="4">
    <source>
        <dbReference type="EMBL" id="CAI8038957.1"/>
    </source>
</evidence>
<keyword evidence="5" id="KW-1185">Reference proteome</keyword>
<feature type="compositionally biased region" description="Low complexity" evidence="2">
    <location>
        <begin position="66"/>
        <end position="76"/>
    </location>
</feature>
<dbReference type="Pfam" id="PF01137">
    <property type="entry name" value="RTC"/>
    <property type="match status" value="1"/>
</dbReference>
<dbReference type="InterPro" id="IPR023797">
    <property type="entry name" value="RNA3'_phos_cyclase_dom"/>
</dbReference>
<dbReference type="GO" id="GO:0006396">
    <property type="term" value="P:RNA processing"/>
    <property type="evidence" value="ECO:0007669"/>
    <property type="project" value="InterPro"/>
</dbReference>
<name>A0AA35T0M8_GEOBA</name>
<dbReference type="AlphaFoldDB" id="A0AA35T0M8"/>
<feature type="compositionally biased region" description="Polar residues" evidence="2">
    <location>
        <begin position="29"/>
        <end position="38"/>
    </location>
</feature>
<organism evidence="4 5">
    <name type="scientific">Geodia barretti</name>
    <name type="common">Barrett's horny sponge</name>
    <dbReference type="NCBI Taxonomy" id="519541"/>
    <lineage>
        <taxon>Eukaryota</taxon>
        <taxon>Metazoa</taxon>
        <taxon>Porifera</taxon>
        <taxon>Demospongiae</taxon>
        <taxon>Heteroscleromorpha</taxon>
        <taxon>Tetractinellida</taxon>
        <taxon>Astrophorina</taxon>
        <taxon>Geodiidae</taxon>
        <taxon>Geodia</taxon>
    </lineage>
</organism>
<dbReference type="InterPro" id="IPR020719">
    <property type="entry name" value="RNA3'_term_phos_cycl-like_CS"/>
</dbReference>
<evidence type="ECO:0000256" key="2">
    <source>
        <dbReference type="SAM" id="MobiDB-lite"/>
    </source>
</evidence>
<feature type="domain" description="RNA 3'-terminal phosphate cyclase" evidence="3">
    <location>
        <begin position="165"/>
        <end position="370"/>
    </location>
</feature>
<dbReference type="PANTHER" id="PTHR11096:SF0">
    <property type="entry name" value="RNA 3'-TERMINAL PHOSPHATE CYCLASE"/>
    <property type="match status" value="1"/>
</dbReference>
<gene>
    <name evidence="4" type="ORF">GBAR_LOCUS21689</name>
</gene>
<dbReference type="Proteomes" id="UP001174909">
    <property type="component" value="Unassembled WGS sequence"/>
</dbReference>
<accession>A0AA35T0M8</accession>
<evidence type="ECO:0000313" key="5">
    <source>
        <dbReference type="Proteomes" id="UP001174909"/>
    </source>
</evidence>
<feature type="region of interest" description="Disordered" evidence="2">
    <location>
        <begin position="1"/>
        <end position="153"/>
    </location>
</feature>
<dbReference type="SUPFAM" id="SSF55205">
    <property type="entry name" value="EPT/RTPC-like"/>
    <property type="match status" value="1"/>
</dbReference>
<dbReference type="GO" id="GO:0003963">
    <property type="term" value="F:RNA-3'-phosphate cyclase activity"/>
    <property type="evidence" value="ECO:0007669"/>
    <property type="project" value="TreeGrafter"/>
</dbReference>
<dbReference type="GO" id="GO:0005634">
    <property type="term" value="C:nucleus"/>
    <property type="evidence" value="ECO:0007669"/>
    <property type="project" value="TreeGrafter"/>
</dbReference>